<feature type="compositionally biased region" description="Low complexity" evidence="1">
    <location>
        <begin position="1"/>
        <end position="13"/>
    </location>
</feature>
<evidence type="ECO:0000256" key="1">
    <source>
        <dbReference type="SAM" id="MobiDB-lite"/>
    </source>
</evidence>
<feature type="region of interest" description="Disordered" evidence="1">
    <location>
        <begin position="1"/>
        <end position="58"/>
    </location>
</feature>
<reference evidence="3 4" key="1">
    <citation type="submission" date="2017-02" db="EMBL/GenBank/DDBJ databases">
        <authorList>
            <person name="Peterson S.W."/>
        </authorList>
    </citation>
    <scope>NUCLEOTIDE SEQUENCE [LARGE SCALE GENOMIC DNA]</scope>
    <source>
        <strain evidence="3 4">SRS1_H2-8</strain>
    </source>
</reference>
<dbReference type="Proteomes" id="UP000239563">
    <property type="component" value="Chromosome XXIII"/>
</dbReference>
<feature type="domain" description="NADAR" evidence="2">
    <location>
        <begin position="98"/>
        <end position="240"/>
    </location>
</feature>
<sequence length="254" mass="27198">MSTAAVSSAYAAEGVGGSSSGGGKRRSLFRPSTWKTGKTLPETGLSGHHHRGGQTLDGVETGAPLAALVESETHATAGEAPSSSPLRTQPDAQGRIAFFRQDQPNFHLSNASPHAVIYNSTRYPTAEHLFQSLKFLPAHPEIAAKVRRAKTPLDAMRIARSHTALYNAGWISTGENVRVMHHVVLAKFSQYSALTDALLDTDEREIVNASPTDVFWGSGENGRGRNVLGKTLMDVREVLRANRGVGWGSGAKTM</sequence>
<dbReference type="AlphaFoldDB" id="A0A2N8UPD3"/>
<dbReference type="InterPro" id="IPR037238">
    <property type="entry name" value="YbiA-like_sf"/>
</dbReference>
<name>A0A2N8UPD3_9BASI</name>
<accession>A0A2N8UPD3</accession>
<dbReference type="EMBL" id="LT795076">
    <property type="protein sequence ID" value="SJX66672.1"/>
    <property type="molecule type" value="Genomic_DNA"/>
</dbReference>
<proteinExistence type="predicted"/>
<dbReference type="Pfam" id="PF08719">
    <property type="entry name" value="NADAR"/>
    <property type="match status" value="1"/>
</dbReference>
<organism evidence="3 4">
    <name type="scientific">Sporisorium reilianum f. sp. reilianum</name>
    <dbReference type="NCBI Taxonomy" id="72559"/>
    <lineage>
        <taxon>Eukaryota</taxon>
        <taxon>Fungi</taxon>
        <taxon>Dikarya</taxon>
        <taxon>Basidiomycota</taxon>
        <taxon>Ustilaginomycotina</taxon>
        <taxon>Ustilaginomycetes</taxon>
        <taxon>Ustilaginales</taxon>
        <taxon>Ustilaginaceae</taxon>
        <taxon>Sporisorium</taxon>
    </lineage>
</organism>
<evidence type="ECO:0000313" key="3">
    <source>
        <dbReference type="EMBL" id="SJX66672.1"/>
    </source>
</evidence>
<dbReference type="SUPFAM" id="SSF143990">
    <property type="entry name" value="YbiA-like"/>
    <property type="match status" value="1"/>
</dbReference>
<gene>
    <name evidence="3" type="ORF">SRS1_16891</name>
</gene>
<dbReference type="CDD" id="cd15457">
    <property type="entry name" value="NADAR"/>
    <property type="match status" value="1"/>
</dbReference>
<dbReference type="NCBIfam" id="TIGR02464">
    <property type="entry name" value="ribofla_fusion"/>
    <property type="match status" value="1"/>
</dbReference>
<protein>
    <recommendedName>
        <fullName evidence="2">NADAR domain-containing protein</fullName>
    </recommendedName>
</protein>
<dbReference type="InterPro" id="IPR012816">
    <property type="entry name" value="NADAR"/>
</dbReference>
<dbReference type="Gene3D" id="1.10.357.40">
    <property type="entry name" value="YbiA-like"/>
    <property type="match status" value="1"/>
</dbReference>
<evidence type="ECO:0000259" key="2">
    <source>
        <dbReference type="Pfam" id="PF08719"/>
    </source>
</evidence>
<evidence type="ECO:0000313" key="4">
    <source>
        <dbReference type="Proteomes" id="UP000239563"/>
    </source>
</evidence>